<evidence type="ECO:0000313" key="2">
    <source>
        <dbReference type="Proteomes" id="UP000076023"/>
    </source>
</evidence>
<protein>
    <submittedName>
        <fullName evidence="1">Uncharacterized protein</fullName>
    </submittedName>
</protein>
<gene>
    <name evidence="1" type="ORF">TSACC_3192</name>
</gene>
<proteinExistence type="predicted"/>
<keyword evidence="2" id="KW-1185">Reference proteome</keyword>
<sequence>MISGVFGLVVALGYYYYSEQSASTVVVSTGVPVARDEARLMRTEEGWTVRLISQYLADLGALAKKGEIEEVVLAYPSAGLYEVAARGVNTPLAVGKTGVWNPETYREWARLMLPAPDDALSNQTAEGLLTRLLSPGIVVYSEENRRISEFLQAHPGSGEGWLQAAILCGVMAFNDHSGMFRDIRPALDRMTAFLAAADALGVSKESPGRKVAEALRLTLCGQQRDALAMNLPAQGKLADWKEIIRLRNSMDWRSGRPAAGMGSPALQHEYFRALTMAINEMSGIDFLEEIKLEKIDLGYCRIANERYLSVRGGHIFSKPILIPELQEIAYAAKAEGFEPSDKSWSWLKEYLDTPEGSPVTAGRDGSLRLQVAGRNLLSGMQQRSLMQGLDSLYAFLNDKWGVKDEASEVKAFIVNQLPSLRYKPFLERSMERDARRYEMMNDPLRKIIQEQPEMVTPCLWASLRRNKDGDDVPAQVPDWHRWFHPEIPSGTAFEEETRLYDIGVGDETDKVWMTELLDRAPYSYRLAYNLAYIDNGSSHDHIKPAMFEKYMADMLGFHRRAMRTLANSYYDQPAEYEKYSSRVAEIDPDEYLDLGFYFRERDDAGKAARYYLLGFEKARDRVRTANNSLWLVKYLHGKGDAEMAEKVGADAAEVYSYTGLQSYIWLQEATGRWSGALDTARKCDERYSKGKPVEESAHLIRAMKAAPQYVDREQYDRLIGSIFPAGIQEVTLASFSVPPQKGVSIRETNSFLERNGLKSGMIIVALDGYRTDTFDQYLMVRAMTTEPLMKLVVWDGQKYSELTPSVDDRRFGVDMGDYIASTQ</sequence>
<reference evidence="2" key="1">
    <citation type="journal article" date="2017" name="Genome Announc.">
        <title>Draft Genome Sequence of Terrimicrobium sacchariphilum NM-5T, a Facultative Anaerobic Soil Bacterium of the Class Spartobacteria.</title>
        <authorList>
            <person name="Qiu Y.L."/>
            <person name="Tourlousse D.M."/>
            <person name="Matsuura N."/>
            <person name="Ohashi A."/>
            <person name="Sekiguchi Y."/>
        </authorList>
    </citation>
    <scope>NUCLEOTIDE SEQUENCE [LARGE SCALE GENOMIC DNA]</scope>
    <source>
        <strain evidence="2">NM-5</strain>
    </source>
</reference>
<name>A0A146GF88_TERSA</name>
<accession>A0A146GF88</accession>
<dbReference type="AlphaFoldDB" id="A0A146GF88"/>
<organism evidence="1 2">
    <name type="scientific">Terrimicrobium sacchariphilum</name>
    <dbReference type="NCBI Taxonomy" id="690879"/>
    <lineage>
        <taxon>Bacteria</taxon>
        <taxon>Pseudomonadati</taxon>
        <taxon>Verrucomicrobiota</taxon>
        <taxon>Terrimicrobiia</taxon>
        <taxon>Terrimicrobiales</taxon>
        <taxon>Terrimicrobiaceae</taxon>
        <taxon>Terrimicrobium</taxon>
    </lineage>
</organism>
<comment type="caution">
    <text evidence="1">The sequence shown here is derived from an EMBL/GenBank/DDBJ whole genome shotgun (WGS) entry which is preliminary data.</text>
</comment>
<dbReference type="InParanoid" id="A0A146GF88"/>
<evidence type="ECO:0000313" key="1">
    <source>
        <dbReference type="EMBL" id="GAT35128.1"/>
    </source>
</evidence>
<dbReference type="Proteomes" id="UP000076023">
    <property type="component" value="Unassembled WGS sequence"/>
</dbReference>
<dbReference type="EMBL" id="BDCO01000003">
    <property type="protein sequence ID" value="GAT35128.1"/>
    <property type="molecule type" value="Genomic_DNA"/>
</dbReference>